<feature type="region of interest" description="Disordered" evidence="1">
    <location>
        <begin position="1"/>
        <end position="25"/>
    </location>
</feature>
<reference evidence="2 3" key="1">
    <citation type="submission" date="2022-10" db="EMBL/GenBank/DDBJ databases">
        <title>Draft genome sequence of Streptomyces sp. YSPA8.</title>
        <authorList>
            <person name="Moriuchi R."/>
            <person name="Dohra H."/>
            <person name="Yamamura H."/>
            <person name="Kodani S."/>
        </authorList>
    </citation>
    <scope>NUCLEOTIDE SEQUENCE [LARGE SCALE GENOMIC DNA]</scope>
    <source>
        <strain evidence="2 3">YSPA8</strain>
    </source>
</reference>
<evidence type="ECO:0000313" key="3">
    <source>
        <dbReference type="Proteomes" id="UP001291653"/>
    </source>
</evidence>
<keyword evidence="3" id="KW-1185">Reference proteome</keyword>
<protein>
    <submittedName>
        <fullName evidence="2">Uncharacterized protein</fullName>
    </submittedName>
</protein>
<organism evidence="2 3">
    <name type="scientific">Streptomyces yaizuensis</name>
    <dbReference type="NCBI Taxonomy" id="2989713"/>
    <lineage>
        <taxon>Bacteria</taxon>
        <taxon>Bacillati</taxon>
        <taxon>Actinomycetota</taxon>
        <taxon>Actinomycetes</taxon>
        <taxon>Kitasatosporales</taxon>
        <taxon>Streptomycetaceae</taxon>
        <taxon>Streptomyces</taxon>
    </lineage>
</organism>
<accession>A0ABQ5P545</accession>
<evidence type="ECO:0000256" key="1">
    <source>
        <dbReference type="SAM" id="MobiDB-lite"/>
    </source>
</evidence>
<sequence>MSSHQSGQTGTDPGPGRLTRPRAGDLTSFLNRRYPHQAAVEGLRERLAAVGPALPAASPGA</sequence>
<evidence type="ECO:0000313" key="2">
    <source>
        <dbReference type="EMBL" id="GLF97713.1"/>
    </source>
</evidence>
<dbReference type="Proteomes" id="UP001291653">
    <property type="component" value="Unassembled WGS sequence"/>
</dbReference>
<dbReference type="RefSeq" id="WP_323449686.1">
    <property type="nucleotide sequence ID" value="NZ_BSBI01000011.1"/>
</dbReference>
<name>A0ABQ5P545_9ACTN</name>
<feature type="compositionally biased region" description="Polar residues" evidence="1">
    <location>
        <begin position="1"/>
        <end position="11"/>
    </location>
</feature>
<gene>
    <name evidence="2" type="ORF">SYYSPA8_25470</name>
</gene>
<dbReference type="EMBL" id="BSBI01000011">
    <property type="protein sequence ID" value="GLF97713.1"/>
    <property type="molecule type" value="Genomic_DNA"/>
</dbReference>
<proteinExistence type="predicted"/>
<comment type="caution">
    <text evidence="2">The sequence shown here is derived from an EMBL/GenBank/DDBJ whole genome shotgun (WGS) entry which is preliminary data.</text>
</comment>